<feature type="compositionally biased region" description="Low complexity" evidence="10">
    <location>
        <begin position="414"/>
        <end position="425"/>
    </location>
</feature>
<evidence type="ECO:0000256" key="3">
    <source>
        <dbReference type="ARBA" id="ARBA00004647"/>
    </source>
</evidence>
<evidence type="ECO:0000256" key="7">
    <source>
        <dbReference type="ARBA" id="ARBA00023212"/>
    </source>
</evidence>
<evidence type="ECO:0000259" key="11">
    <source>
        <dbReference type="Pfam" id="PF15007"/>
    </source>
</evidence>
<name>A0ABM0GN20_SACKO</name>
<keyword evidence="6 9" id="KW-0175">Coiled coil</keyword>
<feature type="compositionally biased region" description="Polar residues" evidence="10">
    <location>
        <begin position="426"/>
        <end position="437"/>
    </location>
</feature>
<evidence type="ECO:0000256" key="4">
    <source>
        <dbReference type="ARBA" id="ARBA00014053"/>
    </source>
</evidence>
<dbReference type="InterPro" id="IPR029157">
    <property type="entry name" value="CEP44_CC"/>
</dbReference>
<protein>
    <recommendedName>
        <fullName evidence="4">Centrosomal protein of 44 kDa</fullName>
    </recommendedName>
</protein>
<feature type="compositionally biased region" description="Basic and acidic residues" evidence="10">
    <location>
        <begin position="489"/>
        <end position="506"/>
    </location>
</feature>
<dbReference type="RefSeq" id="XP_002733548.1">
    <property type="nucleotide sequence ID" value="XM_002733502.2"/>
</dbReference>
<dbReference type="PANTHER" id="PTHR31477">
    <property type="entry name" value="CENTROSOMAL PROTEIN OF 44 KDA"/>
    <property type="match status" value="1"/>
</dbReference>
<keyword evidence="5" id="KW-0963">Cytoplasm</keyword>
<feature type="domain" description="Centrosomal CEP44" evidence="11">
    <location>
        <begin position="5"/>
        <end position="134"/>
    </location>
</feature>
<dbReference type="InterPro" id="IPR033603">
    <property type="entry name" value="CEP44"/>
</dbReference>
<feature type="coiled-coil region" evidence="9">
    <location>
        <begin position="248"/>
        <end position="282"/>
    </location>
</feature>
<gene>
    <name evidence="13" type="primary">LOC100366350</name>
</gene>
<evidence type="ECO:0000256" key="6">
    <source>
        <dbReference type="ARBA" id="ARBA00023054"/>
    </source>
</evidence>
<comment type="subcellular location">
    <subcellularLocation>
        <location evidence="1">Cytoplasm</location>
        <location evidence="1">Cytoskeleton</location>
        <location evidence="1">Microtubule organizing center</location>
        <location evidence="1">Centrosome</location>
        <location evidence="1">Centriole</location>
    </subcellularLocation>
    <subcellularLocation>
        <location evidence="3">Cytoplasm</location>
        <location evidence="3">Cytoskeleton</location>
        <location evidence="3">Spindle pole</location>
    </subcellularLocation>
    <subcellularLocation>
        <location evidence="2">Midbody</location>
    </subcellularLocation>
</comment>
<dbReference type="Proteomes" id="UP000694865">
    <property type="component" value="Unplaced"/>
</dbReference>
<keyword evidence="12" id="KW-1185">Reference proteome</keyword>
<evidence type="ECO:0000313" key="13">
    <source>
        <dbReference type="RefSeq" id="XP_002733548.1"/>
    </source>
</evidence>
<evidence type="ECO:0000256" key="1">
    <source>
        <dbReference type="ARBA" id="ARBA00004114"/>
    </source>
</evidence>
<evidence type="ECO:0000256" key="2">
    <source>
        <dbReference type="ARBA" id="ARBA00004214"/>
    </source>
</evidence>
<evidence type="ECO:0000256" key="9">
    <source>
        <dbReference type="SAM" id="Coils"/>
    </source>
</evidence>
<reference evidence="13" key="1">
    <citation type="submission" date="2025-08" db="UniProtKB">
        <authorList>
            <consortium name="RefSeq"/>
        </authorList>
    </citation>
    <scope>IDENTIFICATION</scope>
    <source>
        <tissue evidence="13">Testes</tissue>
    </source>
</reference>
<evidence type="ECO:0000256" key="10">
    <source>
        <dbReference type="SAM" id="MobiDB-lite"/>
    </source>
</evidence>
<sequence length="543" mass="59751">MATGDIKNNLRKLRRQLREMKYCPQSDDPQQIFDEGITEGRLTSFLPLWHFAFLKYSLPVAEFISSKNFELFGKSDLRFVEIAFRVLRDLFSYKPKLTKDQMMTNGFTERKIIITYDILNLIKAKHQELERKSRKPKTNLHCNKFLSKSFTPGATLEASSIPVTLPQIPVPENLVQRHHPLTVGEEILVNESAREESEAVLEDISIPVGVKRKDDEELRPMDDGYKSANVSPVLDRGAVPSNIQENRLRVVEERMAMFERRLTKLEETVDELSNKQSNHDDHKNGTTDGDLTTILSRLTLVESRVQLLQSQSQNFGLRTLPAAKVMPSTKPASHKTLPQGHLVAGSPVLQGAAAAASLPDTPPIDSSSPVIPTSTKSNTFYNFAATAAVACAVAVPYRETQVLAESTTAATPDSTVTSEGESSSVFPTISVSASKSLENVPESTTSSDHAHDSSEDQAASLADEAASSLADKAPGTLTDDAASPLTSSSDDKKNNKPEDMMSKFDRLTQLISDTEQMLGMDTSLVRSPSSEDDEVYTEANSEM</sequence>
<dbReference type="Pfam" id="PF15007">
    <property type="entry name" value="CEP44"/>
    <property type="match status" value="1"/>
</dbReference>
<keyword evidence="7" id="KW-0206">Cytoskeleton</keyword>
<proteinExistence type="predicted"/>
<organism evidence="12 13">
    <name type="scientific">Saccoglossus kowalevskii</name>
    <name type="common">Acorn worm</name>
    <dbReference type="NCBI Taxonomy" id="10224"/>
    <lineage>
        <taxon>Eukaryota</taxon>
        <taxon>Metazoa</taxon>
        <taxon>Hemichordata</taxon>
        <taxon>Enteropneusta</taxon>
        <taxon>Harrimaniidae</taxon>
        <taxon>Saccoglossus</taxon>
    </lineage>
</organism>
<evidence type="ECO:0000256" key="8">
    <source>
        <dbReference type="ARBA" id="ARBA00046235"/>
    </source>
</evidence>
<evidence type="ECO:0000256" key="5">
    <source>
        <dbReference type="ARBA" id="ARBA00022490"/>
    </source>
</evidence>
<evidence type="ECO:0000313" key="12">
    <source>
        <dbReference type="Proteomes" id="UP000694865"/>
    </source>
</evidence>
<dbReference type="PANTHER" id="PTHR31477:SF1">
    <property type="entry name" value="CENTROSOMAL PROTEIN OF 44 KDA"/>
    <property type="match status" value="1"/>
</dbReference>
<accession>A0ABM0GN20</accession>
<feature type="region of interest" description="Disordered" evidence="10">
    <location>
        <begin position="405"/>
        <end position="543"/>
    </location>
</feature>
<comment type="function">
    <text evidence="8">Centriole-enriched microtubule-binding protein involved in centriole biogenesis. In collaboration with CEP295 and POC1B, is required for the centriole-to-centrosome conversion by ensuring the formation of bona fide centriole wall. Functions as a linker component that maintains centrosome cohesion. Associates with CROCC and regulates its stability and localization to the centrosome.</text>
</comment>
<feature type="compositionally biased region" description="Low complexity" evidence="10">
    <location>
        <begin position="456"/>
        <end position="471"/>
    </location>
</feature>
<dbReference type="GeneID" id="100366350"/>